<evidence type="ECO:0000259" key="5">
    <source>
        <dbReference type="Pfam" id="PF01011"/>
    </source>
</evidence>
<comment type="similarity">
    <text evidence="4">Belongs to the BamB family.</text>
</comment>
<dbReference type="Pfam" id="PF01011">
    <property type="entry name" value="PQQ"/>
    <property type="match status" value="1"/>
</dbReference>
<dbReference type="InterPro" id="IPR017687">
    <property type="entry name" value="BamB"/>
</dbReference>
<dbReference type="InterPro" id="IPR018391">
    <property type="entry name" value="PQQ_b-propeller_rpt"/>
</dbReference>
<dbReference type="PANTHER" id="PTHR34512:SF30">
    <property type="entry name" value="OUTER MEMBRANE PROTEIN ASSEMBLY FACTOR BAMB"/>
    <property type="match status" value="1"/>
</dbReference>
<name>A0ABV3Q9P2_9GAMM</name>
<feature type="domain" description="Pyrrolo-quinoline quinone repeat" evidence="6">
    <location>
        <begin position="122"/>
        <end position="331"/>
    </location>
</feature>
<evidence type="ECO:0000256" key="4">
    <source>
        <dbReference type="HAMAP-Rule" id="MF_00923"/>
    </source>
</evidence>
<dbReference type="EMBL" id="JBFOHK010000001">
    <property type="protein sequence ID" value="MEW9570460.1"/>
    <property type="molecule type" value="Genomic_DNA"/>
</dbReference>
<dbReference type="PANTHER" id="PTHR34512">
    <property type="entry name" value="CELL SURFACE PROTEIN"/>
    <property type="match status" value="1"/>
</dbReference>
<dbReference type="Pfam" id="PF13360">
    <property type="entry name" value="PQQ_2"/>
    <property type="match status" value="1"/>
</dbReference>
<keyword evidence="1 4" id="KW-0732">Signal</keyword>
<feature type="domain" description="Pyrrolo-quinoline quinone repeat" evidence="5">
    <location>
        <begin position="47"/>
        <end position="104"/>
    </location>
</feature>
<comment type="subcellular location">
    <subcellularLocation>
        <location evidence="4">Cell outer membrane</location>
        <topology evidence="4">Lipid-anchor</topology>
    </subcellularLocation>
</comment>
<keyword evidence="2 4" id="KW-0472">Membrane</keyword>
<dbReference type="SMART" id="SM00564">
    <property type="entry name" value="PQQ"/>
    <property type="match status" value="6"/>
</dbReference>
<comment type="function">
    <text evidence="4">Part of the outer membrane protein assembly complex, which is involved in assembly and insertion of beta-barrel proteins into the outer membrane.</text>
</comment>
<accession>A0ABV3Q9P2</accession>
<keyword evidence="3 4" id="KW-0998">Cell outer membrane</keyword>
<evidence type="ECO:0000313" key="8">
    <source>
        <dbReference type="Proteomes" id="UP001556220"/>
    </source>
</evidence>
<keyword evidence="8" id="KW-1185">Reference proteome</keyword>
<dbReference type="HAMAP" id="MF_00923">
    <property type="entry name" value="OM_assembly_BamB"/>
    <property type="match status" value="1"/>
</dbReference>
<dbReference type="RefSeq" id="WP_367852553.1">
    <property type="nucleotide sequence ID" value="NZ_JBFOHK010000001.1"/>
</dbReference>
<dbReference type="NCBIfam" id="TIGR03300">
    <property type="entry name" value="assembly_YfgL"/>
    <property type="match status" value="1"/>
</dbReference>
<evidence type="ECO:0000259" key="6">
    <source>
        <dbReference type="Pfam" id="PF13360"/>
    </source>
</evidence>
<proteinExistence type="inferred from homology"/>
<reference evidence="7 8" key="1">
    <citation type="submission" date="2024-06" db="EMBL/GenBank/DDBJ databases">
        <authorList>
            <person name="Woo H."/>
        </authorList>
    </citation>
    <scope>NUCLEOTIDE SEQUENCE [LARGE SCALE GENOMIC DNA]</scope>
    <source>
        <strain evidence="7 8">Si-c</strain>
    </source>
</reference>
<dbReference type="InterPro" id="IPR002372">
    <property type="entry name" value="PQQ_rpt_dom"/>
</dbReference>
<dbReference type="Gene3D" id="2.130.10.10">
    <property type="entry name" value="YVTN repeat-like/Quinoprotein amine dehydrogenase"/>
    <property type="match status" value="1"/>
</dbReference>
<sequence>MKAVVKKSVWLVALGSLVLLAGCNSFKKKNLEPPTPLEKHFTPTVQVSKVWTARIGDGPGISGVLLRPTVVDGVLYAVSTDGRIAAFDAASGKQLWEKTTKVKKGWFGFGGKKGKAVPEGSYAGGPTVVGDLLAVGTLDGYVYGMNPKDGSQLWSSELDSEVISAPAISGDLVIARTQDGRVYGLDAATGKRRWVYDQGNVPLLSLRGNGVPLTANGVVFIGSDDGKLVALRQDNGEKLWEQRLASGEGRTDIERLNDADGSILLDGSTLYAAAYHGNLTAIDGPSGRPLWSRAFSTYTSLAIGGTAIYGVNDQGEVWAFDRSGGADMWKNDKLKYRWLTGPAVQGNYVVVGDAYGYVHWLQAGDGALAARMRLSKKAIQAQPLVVGDTVYVEDVKGHIGAYRLAAH</sequence>
<keyword evidence="4" id="KW-0564">Palmitate</keyword>
<comment type="caution">
    <text evidence="7">The sequence shown here is derived from an EMBL/GenBank/DDBJ whole genome shotgun (WGS) entry which is preliminary data.</text>
</comment>
<dbReference type="InterPro" id="IPR015943">
    <property type="entry name" value="WD40/YVTN_repeat-like_dom_sf"/>
</dbReference>
<evidence type="ECO:0000256" key="1">
    <source>
        <dbReference type="ARBA" id="ARBA00022729"/>
    </source>
</evidence>
<organism evidence="7 8">
    <name type="scientific">Rhodanobacter lycopersici</name>
    <dbReference type="NCBI Taxonomy" id="3162487"/>
    <lineage>
        <taxon>Bacteria</taxon>
        <taxon>Pseudomonadati</taxon>
        <taxon>Pseudomonadota</taxon>
        <taxon>Gammaproteobacteria</taxon>
        <taxon>Lysobacterales</taxon>
        <taxon>Rhodanobacteraceae</taxon>
        <taxon>Rhodanobacter</taxon>
    </lineage>
</organism>
<evidence type="ECO:0000313" key="7">
    <source>
        <dbReference type="EMBL" id="MEW9570460.1"/>
    </source>
</evidence>
<dbReference type="PROSITE" id="PS51257">
    <property type="entry name" value="PROKAR_LIPOPROTEIN"/>
    <property type="match status" value="1"/>
</dbReference>
<dbReference type="InterPro" id="IPR011047">
    <property type="entry name" value="Quinoprotein_ADH-like_sf"/>
</dbReference>
<evidence type="ECO:0000256" key="2">
    <source>
        <dbReference type="ARBA" id="ARBA00023136"/>
    </source>
</evidence>
<dbReference type="Proteomes" id="UP001556220">
    <property type="component" value="Unassembled WGS sequence"/>
</dbReference>
<protein>
    <recommendedName>
        <fullName evidence="4">Outer membrane protein assembly factor BamB</fullName>
    </recommendedName>
</protein>
<evidence type="ECO:0000256" key="3">
    <source>
        <dbReference type="ARBA" id="ARBA00023237"/>
    </source>
</evidence>
<keyword evidence="4" id="KW-0449">Lipoprotein</keyword>
<dbReference type="SUPFAM" id="SSF50998">
    <property type="entry name" value="Quinoprotein alcohol dehydrogenase-like"/>
    <property type="match status" value="1"/>
</dbReference>
<comment type="subunit">
    <text evidence="4">Part of the Bam complex.</text>
</comment>
<gene>
    <name evidence="4 7" type="primary">bamB</name>
    <name evidence="7" type="ORF">ABQJ54_01705</name>
</gene>